<name>A0AAF3F7W6_9BILA</name>
<dbReference type="InterPro" id="IPR050111">
    <property type="entry name" value="C-type_lectin/snaclec_domain"/>
</dbReference>
<dbReference type="Gene3D" id="3.10.100.10">
    <property type="entry name" value="Mannose-Binding Protein A, subunit A"/>
    <property type="match status" value="1"/>
</dbReference>
<protein>
    <recommendedName>
        <fullName evidence="1">C-type lectin domain-containing protein</fullName>
    </recommendedName>
</protein>
<reference evidence="3" key="1">
    <citation type="submission" date="2024-02" db="UniProtKB">
        <authorList>
            <consortium name="WormBaseParasite"/>
        </authorList>
    </citation>
    <scope>IDENTIFICATION</scope>
</reference>
<dbReference type="SMART" id="SM00034">
    <property type="entry name" value="CLECT"/>
    <property type="match status" value="1"/>
</dbReference>
<dbReference type="PROSITE" id="PS50041">
    <property type="entry name" value="C_TYPE_LECTIN_2"/>
    <property type="match status" value="1"/>
</dbReference>
<proteinExistence type="predicted"/>
<dbReference type="AlphaFoldDB" id="A0AAF3F7W6"/>
<dbReference type="PANTHER" id="PTHR22803">
    <property type="entry name" value="MANNOSE, PHOSPHOLIPASE, LECTIN RECEPTOR RELATED"/>
    <property type="match status" value="1"/>
</dbReference>
<organism evidence="2 3">
    <name type="scientific">Mesorhabditis belari</name>
    <dbReference type="NCBI Taxonomy" id="2138241"/>
    <lineage>
        <taxon>Eukaryota</taxon>
        <taxon>Metazoa</taxon>
        <taxon>Ecdysozoa</taxon>
        <taxon>Nematoda</taxon>
        <taxon>Chromadorea</taxon>
        <taxon>Rhabditida</taxon>
        <taxon>Rhabditina</taxon>
        <taxon>Rhabditomorpha</taxon>
        <taxon>Rhabditoidea</taxon>
        <taxon>Rhabditidae</taxon>
        <taxon>Mesorhabditinae</taxon>
        <taxon>Mesorhabditis</taxon>
    </lineage>
</organism>
<dbReference type="Pfam" id="PF00059">
    <property type="entry name" value="Lectin_C"/>
    <property type="match status" value="1"/>
</dbReference>
<evidence type="ECO:0000313" key="2">
    <source>
        <dbReference type="Proteomes" id="UP000887575"/>
    </source>
</evidence>
<keyword evidence="2" id="KW-1185">Reference proteome</keyword>
<dbReference type="InterPro" id="IPR001304">
    <property type="entry name" value="C-type_lectin-like"/>
</dbReference>
<dbReference type="InterPro" id="IPR016187">
    <property type="entry name" value="CTDL_fold"/>
</dbReference>
<accession>A0AAF3F7W6</accession>
<dbReference type="WBParaSite" id="MBELARI_LOCUS2979">
    <property type="protein sequence ID" value="MBELARI_LOCUS2979"/>
    <property type="gene ID" value="MBELARI_LOCUS2979"/>
</dbReference>
<dbReference type="Proteomes" id="UP000887575">
    <property type="component" value="Unassembled WGS sequence"/>
</dbReference>
<evidence type="ECO:0000313" key="3">
    <source>
        <dbReference type="WBParaSite" id="MBELARI_LOCUS2979"/>
    </source>
</evidence>
<sequence>MQYEKFRLRAALCFGLRFSKESSLDAYEFGGKCVRKELEKKKINDFGLRLLPCDKFWKRHGDFCYRIYDEHVPYEKSMEICRLDGANLVSIHGEKENDFVSGLAENNWIRIGLVNQLDENKWKWNDGSSLDYTNWASNQPDNLGTEKSTHLSTLISHKWANYPESTGAKTVCKKAIRN</sequence>
<dbReference type="CDD" id="cd00037">
    <property type="entry name" value="CLECT"/>
    <property type="match status" value="1"/>
</dbReference>
<dbReference type="SUPFAM" id="SSF56436">
    <property type="entry name" value="C-type lectin-like"/>
    <property type="match status" value="1"/>
</dbReference>
<feature type="domain" description="C-type lectin" evidence="1">
    <location>
        <begin position="60"/>
        <end position="173"/>
    </location>
</feature>
<dbReference type="InterPro" id="IPR016186">
    <property type="entry name" value="C-type_lectin-like/link_sf"/>
</dbReference>
<evidence type="ECO:0000259" key="1">
    <source>
        <dbReference type="PROSITE" id="PS50041"/>
    </source>
</evidence>